<comment type="caution">
    <text evidence="2">The sequence shown here is derived from an EMBL/GenBank/DDBJ whole genome shotgun (WGS) entry which is preliminary data.</text>
</comment>
<evidence type="ECO:0000313" key="2">
    <source>
        <dbReference type="EMBL" id="KHD08078.1"/>
    </source>
</evidence>
<name>A0A0A6PBK9_9GAMM</name>
<dbReference type="AlphaFoldDB" id="A0A0A6PBK9"/>
<organism evidence="2 3">
    <name type="scientific">Candidatus Thiomargarita nelsonii</name>
    <dbReference type="NCBI Taxonomy" id="1003181"/>
    <lineage>
        <taxon>Bacteria</taxon>
        <taxon>Pseudomonadati</taxon>
        <taxon>Pseudomonadota</taxon>
        <taxon>Gammaproteobacteria</taxon>
        <taxon>Thiotrichales</taxon>
        <taxon>Thiotrichaceae</taxon>
        <taxon>Thiomargarita</taxon>
    </lineage>
</organism>
<dbReference type="EMBL" id="JSZA02000060">
    <property type="protein sequence ID" value="KHD08078.1"/>
    <property type="molecule type" value="Genomic_DNA"/>
</dbReference>
<evidence type="ECO:0000313" key="3">
    <source>
        <dbReference type="Proteomes" id="UP000030428"/>
    </source>
</evidence>
<accession>A0A0A6PBK9</accession>
<evidence type="ECO:0008006" key="4">
    <source>
        <dbReference type="Google" id="ProtNLM"/>
    </source>
</evidence>
<dbReference type="SUPFAM" id="SSF52540">
    <property type="entry name" value="P-loop containing nucleoside triphosphate hydrolases"/>
    <property type="match status" value="1"/>
</dbReference>
<reference evidence="2 3" key="1">
    <citation type="journal article" date="2016" name="Front. Microbiol.">
        <title>Single-Cell (Meta-)Genomics of a Dimorphic Candidatus Thiomargarita nelsonii Reveals Genomic Plasticity.</title>
        <authorList>
            <person name="Flood B.E."/>
            <person name="Fliss P."/>
            <person name="Jones D.S."/>
            <person name="Dick G.J."/>
            <person name="Jain S."/>
            <person name="Kaster A.K."/>
            <person name="Winkel M."/>
            <person name="Mussmann M."/>
            <person name="Bailey J."/>
        </authorList>
    </citation>
    <scope>NUCLEOTIDE SEQUENCE [LARGE SCALE GENOMIC DNA]</scope>
    <source>
        <strain evidence="2">Hydrate Ridge</strain>
    </source>
</reference>
<proteinExistence type="predicted"/>
<feature type="coiled-coil region" evidence="1">
    <location>
        <begin position="343"/>
        <end position="377"/>
    </location>
</feature>
<keyword evidence="1" id="KW-0175">Coiled coil</keyword>
<dbReference type="Gene3D" id="3.40.50.300">
    <property type="entry name" value="P-loop containing nucleotide triphosphate hydrolases"/>
    <property type="match status" value="1"/>
</dbReference>
<evidence type="ECO:0000256" key="1">
    <source>
        <dbReference type="SAM" id="Coils"/>
    </source>
</evidence>
<dbReference type="Proteomes" id="UP000030428">
    <property type="component" value="Unassembled WGS sequence"/>
</dbReference>
<keyword evidence="3" id="KW-1185">Reference proteome</keyword>
<sequence>MDLMKTIYIHIGTHKTGSSTLQLFFDQNRERLKQLGFFYPTEGTYYKPLGMKSSKSGGQRFLVFALKGVYPHWINEKYQITKKEDCIREIREHIIPYQDSANILISAEYFFTQVKPEEMLTIFERMNFNFKIIIYLRRQDKFLESLYNQNTKNARYYDSFELFVNQQIQNKQSYCYFYNKLFKFAQVFGRKNIIVRPFEIEQFYHQNLNEDFLNILGLSLDETFSLPTSHQNESLPTELIQLMVLLQQQFKADIKQRAVLNQLLRRQDFPLEINRQKYSLFSPKWRRETLQHFEEDNARIAREFLNREDGRLFYEPLPDREAPWEQYPGLSQETVADTAITIWQLEQEANQQLLEKVEQLKQELQTEKDKREKLDVENRLLINVMDGY</sequence>
<gene>
    <name evidence="2" type="ORF">PN36_16175</name>
</gene>
<dbReference type="InterPro" id="IPR027417">
    <property type="entry name" value="P-loop_NTPase"/>
</dbReference>
<protein>
    <recommendedName>
        <fullName evidence="4">Sulfotransferase domain-containing protein</fullName>
    </recommendedName>
</protein>